<dbReference type="EMBL" id="AP021881">
    <property type="protein sequence ID" value="BBO99559.1"/>
    <property type="molecule type" value="Genomic_DNA"/>
</dbReference>
<dbReference type="AlphaFoldDB" id="A0A809SG27"/>
<dbReference type="Proteomes" id="UP000463939">
    <property type="component" value="Chromosome"/>
</dbReference>
<gene>
    <name evidence="1" type="ORF">SFSGTM_02680</name>
</gene>
<evidence type="ECO:0000313" key="1">
    <source>
        <dbReference type="EMBL" id="BBO99559.1"/>
    </source>
</evidence>
<protein>
    <recommendedName>
        <fullName evidence="3">Glutathione S-transferase</fullName>
    </recommendedName>
</protein>
<organism evidence="1 2">
    <name type="scientific">Sulfuriferula nivalis</name>
    <dbReference type="NCBI Taxonomy" id="2675298"/>
    <lineage>
        <taxon>Bacteria</taxon>
        <taxon>Pseudomonadati</taxon>
        <taxon>Pseudomonadota</taxon>
        <taxon>Betaproteobacteria</taxon>
        <taxon>Nitrosomonadales</taxon>
        <taxon>Sulfuricellaceae</taxon>
        <taxon>Sulfuriferula</taxon>
    </lineage>
</organism>
<dbReference type="SUPFAM" id="SSF52833">
    <property type="entry name" value="Thioredoxin-like"/>
    <property type="match status" value="1"/>
</dbReference>
<dbReference type="Gene3D" id="3.40.30.10">
    <property type="entry name" value="Glutaredoxin"/>
    <property type="match status" value="1"/>
</dbReference>
<evidence type="ECO:0000313" key="2">
    <source>
        <dbReference type="Proteomes" id="UP000463939"/>
    </source>
</evidence>
<dbReference type="InterPro" id="IPR036249">
    <property type="entry name" value="Thioredoxin-like_sf"/>
</dbReference>
<name>A0A809SG27_9PROT</name>
<sequence length="226" mass="25419">MINLYHRWSSMAAQQVRIALHFKGIAANEIALNQQDDEIWFELGCARADLALQLPDHDLQTDTLTILRNLDDWAGGTPIYNGLVSDDAWQALLNWRTSVQAIRERLYAPVLPAFIDIGGSETELASYKANVQHRYGMSVEALSNDRYDGFNQLVAQSNLIALGKHLAKQRFYLNNSLSACDILIATDLFPLQLLDGVTMPLDLMYYIQRVETACHTSLRAGLITQH</sequence>
<accession>A0A809SG27</accession>
<keyword evidence="2" id="KW-1185">Reference proteome</keyword>
<proteinExistence type="predicted"/>
<dbReference type="KEGG" id="sniv:SFSGTM_02680"/>
<reference evidence="2" key="1">
    <citation type="submission" date="2019-11" db="EMBL/GenBank/DDBJ databases">
        <title>Isolation and characterization of a novel species in the genus Sulfuriferula.</title>
        <authorList>
            <person name="Mochizuki J."/>
            <person name="Kojima H."/>
            <person name="Fukui M."/>
        </authorList>
    </citation>
    <scope>NUCLEOTIDE SEQUENCE [LARGE SCALE GENOMIC DNA]</scope>
    <source>
        <strain evidence="2">SGTM</strain>
    </source>
</reference>
<dbReference type="RefSeq" id="WP_162083596.1">
    <property type="nucleotide sequence ID" value="NZ_AP021881.1"/>
</dbReference>
<evidence type="ECO:0008006" key="3">
    <source>
        <dbReference type="Google" id="ProtNLM"/>
    </source>
</evidence>